<name>A0A151M471_ALLMI</name>
<evidence type="ECO:0000313" key="2">
    <source>
        <dbReference type="Proteomes" id="UP000050525"/>
    </source>
</evidence>
<organism evidence="1 2">
    <name type="scientific">Alligator mississippiensis</name>
    <name type="common">American alligator</name>
    <dbReference type="NCBI Taxonomy" id="8496"/>
    <lineage>
        <taxon>Eukaryota</taxon>
        <taxon>Metazoa</taxon>
        <taxon>Chordata</taxon>
        <taxon>Craniata</taxon>
        <taxon>Vertebrata</taxon>
        <taxon>Euteleostomi</taxon>
        <taxon>Archelosauria</taxon>
        <taxon>Archosauria</taxon>
        <taxon>Crocodylia</taxon>
        <taxon>Alligatoridae</taxon>
        <taxon>Alligatorinae</taxon>
        <taxon>Alligator</taxon>
    </lineage>
</organism>
<sequence length="167" mass="18673">MRNSTSLQKVSLSQCHETVKCAPAASSSTDYSVKYREHTHKKYRLTSERNLQIGQNVTLDSRYTRLMILESLKFYQVIFGVEDEDEPSPPKQVCREQKEHSPIYLLCEGLKDPRCKVKELGSRSCGLAAACYGDLAAVLSTSPARQSWTSVETVVGGMTVCRCCARD</sequence>
<comment type="caution">
    <text evidence="1">The sequence shown here is derived from an EMBL/GenBank/DDBJ whole genome shotgun (WGS) entry which is preliminary data.</text>
</comment>
<dbReference type="Proteomes" id="UP000050525">
    <property type="component" value="Unassembled WGS sequence"/>
</dbReference>
<reference evidence="1 2" key="1">
    <citation type="journal article" date="2012" name="Genome Biol.">
        <title>Sequencing three crocodilian genomes to illuminate the evolution of archosaurs and amniotes.</title>
        <authorList>
            <person name="St John J.A."/>
            <person name="Braun E.L."/>
            <person name="Isberg S.R."/>
            <person name="Miles L.G."/>
            <person name="Chong A.Y."/>
            <person name="Gongora J."/>
            <person name="Dalzell P."/>
            <person name="Moran C."/>
            <person name="Bed'hom B."/>
            <person name="Abzhanov A."/>
            <person name="Burgess S.C."/>
            <person name="Cooksey A.M."/>
            <person name="Castoe T.A."/>
            <person name="Crawford N.G."/>
            <person name="Densmore L.D."/>
            <person name="Drew J.C."/>
            <person name="Edwards S.V."/>
            <person name="Faircloth B.C."/>
            <person name="Fujita M.K."/>
            <person name="Greenwold M.J."/>
            <person name="Hoffmann F.G."/>
            <person name="Howard J.M."/>
            <person name="Iguchi T."/>
            <person name="Janes D.E."/>
            <person name="Khan S.Y."/>
            <person name="Kohno S."/>
            <person name="de Koning A.J."/>
            <person name="Lance S.L."/>
            <person name="McCarthy F.M."/>
            <person name="McCormack J.E."/>
            <person name="Merchant M.E."/>
            <person name="Peterson D.G."/>
            <person name="Pollock D.D."/>
            <person name="Pourmand N."/>
            <person name="Raney B.J."/>
            <person name="Roessler K.A."/>
            <person name="Sanford J.R."/>
            <person name="Sawyer R.H."/>
            <person name="Schmidt C.J."/>
            <person name="Triplett E.W."/>
            <person name="Tuberville T.D."/>
            <person name="Venegas-Anaya M."/>
            <person name="Howard J.T."/>
            <person name="Jarvis E.D."/>
            <person name="Guillette L.J.Jr."/>
            <person name="Glenn T.C."/>
            <person name="Green R.E."/>
            <person name="Ray D.A."/>
        </authorList>
    </citation>
    <scope>NUCLEOTIDE SEQUENCE [LARGE SCALE GENOMIC DNA]</scope>
    <source>
        <strain evidence="1">KSC_2009_1</strain>
    </source>
</reference>
<keyword evidence="2" id="KW-1185">Reference proteome</keyword>
<dbReference type="EMBL" id="AKHW03006632">
    <property type="protein sequence ID" value="KYO19296.1"/>
    <property type="molecule type" value="Genomic_DNA"/>
</dbReference>
<accession>A0A151M471</accession>
<dbReference type="AlphaFoldDB" id="A0A151M471"/>
<gene>
    <name evidence="1" type="ORF">Y1Q_0022506</name>
</gene>
<evidence type="ECO:0000313" key="1">
    <source>
        <dbReference type="EMBL" id="KYO19296.1"/>
    </source>
</evidence>
<protein>
    <submittedName>
        <fullName evidence="1">Uncharacterized protein</fullName>
    </submittedName>
</protein>
<dbReference type="eggNOG" id="ENOG502SBIG">
    <property type="taxonomic scope" value="Eukaryota"/>
</dbReference>
<proteinExistence type="predicted"/>